<comment type="caution">
    <text evidence="2">The sequence shown here is derived from an EMBL/GenBank/DDBJ whole genome shotgun (WGS) entry which is preliminary data.</text>
</comment>
<keyword evidence="1" id="KW-0472">Membrane</keyword>
<evidence type="ECO:0000313" key="3">
    <source>
        <dbReference type="Proteomes" id="UP000638014"/>
    </source>
</evidence>
<feature type="transmembrane region" description="Helical" evidence="1">
    <location>
        <begin position="7"/>
        <end position="40"/>
    </location>
</feature>
<reference evidence="2" key="1">
    <citation type="submission" date="2020-09" db="EMBL/GenBank/DDBJ databases">
        <title>A novel bacterium of genus Neiella, isolated from South China Sea.</title>
        <authorList>
            <person name="Huang H."/>
            <person name="Mo K."/>
            <person name="Hu Y."/>
        </authorList>
    </citation>
    <scope>NUCLEOTIDE SEQUENCE</scope>
    <source>
        <strain evidence="2">HB171785</strain>
    </source>
</reference>
<proteinExistence type="predicted"/>
<dbReference type="Proteomes" id="UP000638014">
    <property type="component" value="Unassembled WGS sequence"/>
</dbReference>
<protein>
    <submittedName>
        <fullName evidence="2">Uncharacterized protein</fullName>
    </submittedName>
</protein>
<name>A0A8J6R2V8_9GAMM</name>
<accession>A0A8J6R2V8</accession>
<evidence type="ECO:0000313" key="2">
    <source>
        <dbReference type="EMBL" id="MBD1389560.1"/>
    </source>
</evidence>
<evidence type="ECO:0000256" key="1">
    <source>
        <dbReference type="SAM" id="Phobius"/>
    </source>
</evidence>
<dbReference type="EMBL" id="JACXAF010000009">
    <property type="protein sequence ID" value="MBD1389560.1"/>
    <property type="molecule type" value="Genomic_DNA"/>
</dbReference>
<keyword evidence="1" id="KW-1133">Transmembrane helix</keyword>
<dbReference type="RefSeq" id="WP_191144667.1">
    <property type="nucleotide sequence ID" value="NZ_JACXAF010000009.1"/>
</dbReference>
<dbReference type="AlphaFoldDB" id="A0A8J6R2V8"/>
<gene>
    <name evidence="2" type="ORF">IC617_08975</name>
</gene>
<keyword evidence="3" id="KW-1185">Reference proteome</keyword>
<keyword evidence="1" id="KW-0812">Transmembrane</keyword>
<organism evidence="2 3">
    <name type="scientific">Neiella litorisoli</name>
    <dbReference type="NCBI Taxonomy" id="2771431"/>
    <lineage>
        <taxon>Bacteria</taxon>
        <taxon>Pseudomonadati</taxon>
        <taxon>Pseudomonadota</taxon>
        <taxon>Gammaproteobacteria</taxon>
        <taxon>Alteromonadales</taxon>
        <taxon>Echinimonadaceae</taxon>
        <taxon>Neiella</taxon>
    </lineage>
</organism>
<sequence length="125" mass="14682">MILKRCIVVVMYMVAGHLLLSGNGFWLFGLAVGAIASVMFDKWFCKSLHGEQLVLFGRMLELNRLWRKSRRHNWQNKQIMQLATMTDQLCQCLEPDDRPVIWDSMNHSVDEMVKKYWELASRHSP</sequence>